<feature type="binding site" description="via phosphate group" evidence="16">
    <location>
        <position position="69"/>
    </location>
    <ligand>
        <name>Mg(2+)</name>
        <dbReference type="ChEBI" id="CHEBI:18420"/>
    </ligand>
</feature>
<dbReference type="KEGG" id="aali:118463393"/>
<evidence type="ECO:0000256" key="14">
    <source>
        <dbReference type="PIRSR" id="PIRSR016408-1"/>
    </source>
</evidence>
<evidence type="ECO:0000256" key="4">
    <source>
        <dbReference type="ARBA" id="ARBA00012731"/>
    </source>
</evidence>
<proteinExistence type="inferred from homology"/>
<feature type="binding site" evidence="16">
    <location>
        <position position="284"/>
    </location>
    <ligand>
        <name>Mg(2+)</name>
        <dbReference type="ChEBI" id="CHEBI:18420"/>
    </ligand>
</feature>
<comment type="similarity">
    <text evidence="3 13">Belongs to the phosphohexose mutase family.</text>
</comment>
<evidence type="ECO:0000256" key="5">
    <source>
        <dbReference type="ARBA" id="ARBA00022553"/>
    </source>
</evidence>
<evidence type="ECO:0000259" key="18">
    <source>
        <dbReference type="Pfam" id="PF02878"/>
    </source>
</evidence>
<feature type="domain" description="Alpha-D-phosphohexomutase C-terminal" evidence="17">
    <location>
        <begin position="488"/>
        <end position="532"/>
    </location>
</feature>
<dbReference type="Pfam" id="PF00408">
    <property type="entry name" value="PGM_PMM_IV"/>
    <property type="match status" value="1"/>
</dbReference>
<dbReference type="PROSITE" id="PS00710">
    <property type="entry name" value="PGM_PMM"/>
    <property type="match status" value="1"/>
</dbReference>
<dbReference type="InterPro" id="IPR049022">
    <property type="entry name" value="AMG1_III"/>
</dbReference>
<dbReference type="Proteomes" id="UP000069272">
    <property type="component" value="Chromosome 3L"/>
</dbReference>
<evidence type="ECO:0000313" key="21">
    <source>
        <dbReference type="EnsemblMetazoa" id="AALB005571-PA"/>
    </source>
</evidence>
<dbReference type="PIRSF" id="PIRSF016408">
    <property type="entry name" value="PAGM"/>
    <property type="match status" value="1"/>
</dbReference>
<dbReference type="VEuPathDB" id="VectorBase:AALB005571"/>
<dbReference type="GO" id="GO:0006048">
    <property type="term" value="P:UDP-N-acetylglucosamine biosynthetic process"/>
    <property type="evidence" value="ECO:0007669"/>
    <property type="project" value="UniProtKB-UniRule"/>
</dbReference>
<evidence type="ECO:0000256" key="8">
    <source>
        <dbReference type="ARBA" id="ARBA00022990"/>
    </source>
</evidence>
<evidence type="ECO:0000256" key="12">
    <source>
        <dbReference type="ARBA" id="ARBA00070218"/>
    </source>
</evidence>
<keyword evidence="7 13" id="KW-0460">Magnesium</keyword>
<reference evidence="21 22" key="1">
    <citation type="journal article" date="2017" name="G3 (Bethesda)">
        <title>The Physical Genome Mapping of Anopheles albimanus Corrected Scaffold Misassemblies and Identified Interarm Rearrangements in Genus Anopheles.</title>
        <authorList>
            <person name="Artemov G.N."/>
            <person name="Peery A.N."/>
            <person name="Jiang X."/>
            <person name="Tu Z."/>
            <person name="Stegniy V.N."/>
            <person name="Sharakhova M.V."/>
            <person name="Sharakhov I.V."/>
        </authorList>
    </citation>
    <scope>NUCLEOTIDE SEQUENCE [LARGE SCALE GENOMIC DNA]</scope>
    <source>
        <strain evidence="21 22">ALBI9_A</strain>
    </source>
</reference>
<keyword evidence="6 13" id="KW-0479">Metal-binding</keyword>
<feature type="domain" description="Alpha-D-phosphohexomutase alpha/beta/alpha" evidence="18">
    <location>
        <begin position="110"/>
        <end position="175"/>
    </location>
</feature>
<evidence type="ECO:0000313" key="22">
    <source>
        <dbReference type="Proteomes" id="UP000069272"/>
    </source>
</evidence>
<organism evidence="21 22">
    <name type="scientific">Anopheles albimanus</name>
    <name type="common">New world malaria mosquito</name>
    <dbReference type="NCBI Taxonomy" id="7167"/>
    <lineage>
        <taxon>Eukaryota</taxon>
        <taxon>Metazoa</taxon>
        <taxon>Ecdysozoa</taxon>
        <taxon>Arthropoda</taxon>
        <taxon>Hexapoda</taxon>
        <taxon>Insecta</taxon>
        <taxon>Pterygota</taxon>
        <taxon>Neoptera</taxon>
        <taxon>Endopterygota</taxon>
        <taxon>Diptera</taxon>
        <taxon>Nematocera</taxon>
        <taxon>Culicoidea</taxon>
        <taxon>Culicidae</taxon>
        <taxon>Anophelinae</taxon>
        <taxon>Anopheles</taxon>
    </lineage>
</organism>
<reference evidence="21" key="2">
    <citation type="submission" date="2022-08" db="UniProtKB">
        <authorList>
            <consortium name="EnsemblMetazoa"/>
        </authorList>
    </citation>
    <scope>IDENTIFICATION</scope>
    <source>
        <strain evidence="21">STECLA/ALBI9_A</strain>
    </source>
</reference>
<evidence type="ECO:0000256" key="15">
    <source>
        <dbReference type="PIRSR" id="PIRSR016408-2"/>
    </source>
</evidence>
<dbReference type="Pfam" id="PF21405">
    <property type="entry name" value="AMG1_II"/>
    <property type="match status" value="1"/>
</dbReference>
<feature type="binding site" evidence="15">
    <location>
        <begin position="504"/>
        <end position="508"/>
    </location>
    <ligand>
        <name>substrate</name>
    </ligand>
</feature>
<evidence type="ECO:0000256" key="7">
    <source>
        <dbReference type="ARBA" id="ARBA00022842"/>
    </source>
</evidence>
<sequence length="551" mass="60639">MSVNLRSVFAFAREYHPKKETQKDIQYGTAGFRSHADNLDYVMFRMGVLAALRSRAKASQAIGVMITASHNPAQDNGVKLIDPLGEMLEQSWERLATDLVNVSDTELVDEVAKICEQQAIDNNAAARVFVGMDTRYHSPQLSRAVMNGVMAVKGTVQEFGIVTTPMLHYFVTCTNTQQAYGVPTEEGYSAKLIGAFRALRGAESGDHGNYRAQLYYDGANGVGALKMLGLCKKLADVLQIKVCNSEGKINYRCGADLVKTNHCVPDGLPAEALANARCVSVDGDADRIVYYFTDSEGNFRLLDGDRIATLLAGYLKEQIEQCGVQLKMGLVQTAYANGASTDYIVNRMRIPVACTRTGVKHLHHKALEYDIGVYFEANGHGTIIYSERAKQAIREASNDEKLTEEQRKTAARLLQFIDLTNETVGDAISDMLLVETVLHAKGWSVEDWLGSYTDLPNVLEKVYLADRNVISVTDADRTVVTPYGLQDAIDTIVAKYPRGRSFVRPSGTEDIVRVYAEADTRANAVELAYEVAILVFERAGGIGSRPEKMII</sequence>
<keyword evidence="5" id="KW-0597">Phosphoprotein</keyword>
<feature type="binding site" evidence="15">
    <location>
        <position position="513"/>
    </location>
    <ligand>
        <name>substrate</name>
    </ligand>
</feature>
<evidence type="ECO:0000256" key="1">
    <source>
        <dbReference type="ARBA" id="ARBA00000558"/>
    </source>
</evidence>
<dbReference type="InterPro" id="IPR049023">
    <property type="entry name" value="AMG1_II"/>
</dbReference>
<dbReference type="InterPro" id="IPR016066">
    <property type="entry name" value="A-D-PHexomutase_CS"/>
</dbReference>
<evidence type="ECO:0000256" key="11">
    <source>
        <dbReference type="ARBA" id="ARBA00060228"/>
    </source>
</evidence>
<keyword evidence="9 13" id="KW-0413">Isomerase</keyword>
<dbReference type="FunFam" id="3.40.120.10:FF:000015">
    <property type="entry name" value="Phosphoacetylglucosamine mutase"/>
    <property type="match status" value="1"/>
</dbReference>
<dbReference type="FunFam" id="3.30.310.50:FF:000003">
    <property type="entry name" value="Phosphoacetylglucosamine mutase"/>
    <property type="match status" value="1"/>
</dbReference>
<dbReference type="SUPFAM" id="SSF53738">
    <property type="entry name" value="Phosphoglucomutase, first 3 domains"/>
    <property type="match status" value="4"/>
</dbReference>
<feature type="binding site" evidence="16">
    <location>
        <position position="282"/>
    </location>
    <ligand>
        <name>Mg(2+)</name>
        <dbReference type="ChEBI" id="CHEBI:18420"/>
    </ligand>
</feature>
<keyword evidence="22" id="KW-1185">Reference proteome</keyword>
<dbReference type="FunFam" id="3.40.120.10:FF:000013">
    <property type="entry name" value="Phosphoacetylglucosamine mutase"/>
    <property type="match status" value="1"/>
</dbReference>
<feature type="domain" description="Phosphoacetylglucosamine mutase AMG1" evidence="19">
    <location>
        <begin position="303"/>
        <end position="443"/>
    </location>
</feature>
<dbReference type="EnsemblMetazoa" id="AALB005571-RA">
    <property type="protein sequence ID" value="AALB005571-PA"/>
    <property type="gene ID" value="AALB005571"/>
</dbReference>
<dbReference type="GeneID" id="118463393"/>
<dbReference type="AlphaFoldDB" id="A0A182FGD0"/>
<dbReference type="Gene3D" id="3.40.120.10">
    <property type="entry name" value="Alpha-D-Glucose-1,6-Bisphosphate, subunit A, domain 3"/>
    <property type="match status" value="3"/>
</dbReference>
<dbReference type="Gene3D" id="3.30.310.50">
    <property type="entry name" value="Alpha-D-phosphohexomutase, C-terminal domain"/>
    <property type="match status" value="1"/>
</dbReference>
<dbReference type="InterPro" id="IPR016055">
    <property type="entry name" value="A-D-PHexomutase_a/b/a-I/II/III"/>
</dbReference>
<dbReference type="InterPro" id="IPR016657">
    <property type="entry name" value="PAGM"/>
</dbReference>
<dbReference type="Pfam" id="PF21404">
    <property type="entry name" value="AMG1_III"/>
    <property type="match status" value="1"/>
</dbReference>
<evidence type="ECO:0000256" key="9">
    <source>
        <dbReference type="ARBA" id="ARBA00023235"/>
    </source>
</evidence>
<comment type="function">
    <text evidence="11 13">Catalyzes the conversion of GlcNAc-6-P into GlcNAc-1-P during the synthesis of uridine diphosphate/UDP-GlcNAc, a sugar nucleotide critical to multiple glycosylation pathways including protein N- and O-glycosylation.</text>
</comment>
<evidence type="ECO:0000259" key="17">
    <source>
        <dbReference type="Pfam" id="PF00408"/>
    </source>
</evidence>
<dbReference type="InterPro" id="IPR005843">
    <property type="entry name" value="A-D-PHexomutase_C"/>
</dbReference>
<dbReference type="RefSeq" id="XP_035785831.1">
    <property type="nucleotide sequence ID" value="XM_035929938.1"/>
</dbReference>
<evidence type="ECO:0000256" key="13">
    <source>
        <dbReference type="PIRNR" id="PIRNR016408"/>
    </source>
</evidence>
<feature type="binding site" evidence="15">
    <location>
        <begin position="376"/>
        <end position="378"/>
    </location>
    <ligand>
        <name>substrate</name>
    </ligand>
</feature>
<evidence type="ECO:0000259" key="19">
    <source>
        <dbReference type="Pfam" id="PF21404"/>
    </source>
</evidence>
<feature type="active site" description="Phosphoserine intermediate" evidence="14">
    <location>
        <position position="69"/>
    </location>
</feature>
<keyword evidence="10" id="KW-0119">Carbohydrate metabolism</keyword>
<feature type="binding site" evidence="16">
    <location>
        <position position="286"/>
    </location>
    <ligand>
        <name>Mg(2+)</name>
        <dbReference type="ChEBI" id="CHEBI:18420"/>
    </ligand>
</feature>
<feature type="domain" description="Alpha-D-phosphohexomutase alpha/beta/alpha" evidence="18">
    <location>
        <begin position="60"/>
        <end position="93"/>
    </location>
</feature>
<feature type="domain" description="Phosphoacetylglucosamine mutase AMG1" evidence="20">
    <location>
        <begin position="182"/>
        <end position="289"/>
    </location>
</feature>
<accession>A0A182FGD0</accession>
<dbReference type="PANTHER" id="PTHR45955">
    <property type="entry name" value="PHOSPHOACETYLGLUCOSAMINE MUTASE"/>
    <property type="match status" value="1"/>
</dbReference>
<evidence type="ECO:0000256" key="2">
    <source>
        <dbReference type="ARBA" id="ARBA00004865"/>
    </source>
</evidence>
<evidence type="ECO:0000256" key="3">
    <source>
        <dbReference type="ARBA" id="ARBA00010231"/>
    </source>
</evidence>
<comment type="catalytic activity">
    <reaction evidence="1 13">
        <text>N-acetyl-alpha-D-glucosamine 1-phosphate = N-acetyl-D-glucosamine 6-phosphate</text>
        <dbReference type="Rhea" id="RHEA:23804"/>
        <dbReference type="ChEBI" id="CHEBI:57513"/>
        <dbReference type="ChEBI" id="CHEBI:57776"/>
        <dbReference type="EC" id="5.4.2.3"/>
    </reaction>
</comment>
<keyword evidence="8" id="KW-0007">Acetylation</keyword>
<evidence type="ECO:0000256" key="16">
    <source>
        <dbReference type="PIRSR" id="PIRSR016408-3"/>
    </source>
</evidence>
<dbReference type="OrthoDB" id="1928at2759"/>
<dbReference type="Pfam" id="PF02878">
    <property type="entry name" value="PGM_PMM_I"/>
    <property type="match status" value="2"/>
</dbReference>
<comment type="pathway">
    <text evidence="2 13">Nucleotide-sugar biosynthesis; UDP-N-acetyl-alpha-D-glucosamine biosynthesis; N-acetyl-alpha-D-glucosamine 1-phosphate from alpha-D-glucosamine 6-phosphate (route I): step 2/2.</text>
</comment>
<dbReference type="InterPro" id="IPR005844">
    <property type="entry name" value="A-D-PHexomutase_a/b/a-I"/>
</dbReference>
<evidence type="ECO:0000259" key="20">
    <source>
        <dbReference type="Pfam" id="PF21405"/>
    </source>
</evidence>
<dbReference type="PANTHER" id="PTHR45955:SF1">
    <property type="entry name" value="PHOSPHOACETYLGLUCOSAMINE MUTASE"/>
    <property type="match status" value="1"/>
</dbReference>
<comment type="cofactor">
    <cofactor evidence="13 16">
        <name>Mg(2+)</name>
        <dbReference type="ChEBI" id="CHEBI:18420"/>
    </cofactor>
    <text evidence="13 16">Binds 1 Mg(2+) ion per subunit.</text>
</comment>
<dbReference type="VEuPathDB" id="VectorBase:AALB20_033714"/>
<dbReference type="InterPro" id="IPR036900">
    <property type="entry name" value="A-D-PHexomutase_C_sf"/>
</dbReference>
<evidence type="ECO:0000256" key="10">
    <source>
        <dbReference type="ARBA" id="ARBA00023277"/>
    </source>
</evidence>
<dbReference type="STRING" id="7167.A0A182FGD0"/>
<dbReference type="CDD" id="cd03086">
    <property type="entry name" value="PGM3"/>
    <property type="match status" value="1"/>
</dbReference>
<dbReference type="SUPFAM" id="SSF55957">
    <property type="entry name" value="Phosphoglucomutase, C-terminal domain"/>
    <property type="match status" value="1"/>
</dbReference>
<dbReference type="EC" id="5.4.2.3" evidence="4 13"/>
<protein>
    <recommendedName>
        <fullName evidence="12 13">Phosphoacetylglucosamine mutase</fullName>
        <shortName evidence="13">PAGM</shortName>
        <ecNumber evidence="4 13">5.4.2.3</ecNumber>
    </recommendedName>
    <alternativeName>
        <fullName evidence="13">Acetylglucosamine phosphomutase</fullName>
    </alternativeName>
    <alternativeName>
        <fullName evidence="13">N-acetylglucosamine-phosphate mutase</fullName>
    </alternativeName>
</protein>
<dbReference type="GO" id="GO:0005975">
    <property type="term" value="P:carbohydrate metabolic process"/>
    <property type="evidence" value="ECO:0007669"/>
    <property type="project" value="InterPro"/>
</dbReference>
<name>A0A182FGD0_ANOAL</name>
<evidence type="ECO:0000256" key="6">
    <source>
        <dbReference type="ARBA" id="ARBA00022723"/>
    </source>
</evidence>
<dbReference type="CTD" id="39434"/>
<dbReference type="GO" id="GO:0000287">
    <property type="term" value="F:magnesium ion binding"/>
    <property type="evidence" value="ECO:0007669"/>
    <property type="project" value="InterPro"/>
</dbReference>
<dbReference type="GO" id="GO:0004610">
    <property type="term" value="F:phosphoacetylglucosamine mutase activity"/>
    <property type="evidence" value="ECO:0007669"/>
    <property type="project" value="UniProtKB-UniRule"/>
</dbReference>